<dbReference type="Proteomes" id="UP000318590">
    <property type="component" value="Unassembled WGS sequence"/>
</dbReference>
<dbReference type="EMBL" id="VFSV01000034">
    <property type="protein sequence ID" value="TRD15795.1"/>
    <property type="molecule type" value="Genomic_DNA"/>
</dbReference>
<evidence type="ECO:0000313" key="2">
    <source>
        <dbReference type="Proteomes" id="UP000318590"/>
    </source>
</evidence>
<keyword evidence="2" id="KW-1185">Reference proteome</keyword>
<gene>
    <name evidence="1" type="ORF">FEV53_15150</name>
</gene>
<organism evidence="1 2">
    <name type="scientific">Palleronia caenipelagi</name>
    <dbReference type="NCBI Taxonomy" id="2489174"/>
    <lineage>
        <taxon>Bacteria</taxon>
        <taxon>Pseudomonadati</taxon>
        <taxon>Pseudomonadota</taxon>
        <taxon>Alphaproteobacteria</taxon>
        <taxon>Rhodobacterales</taxon>
        <taxon>Roseobacteraceae</taxon>
        <taxon>Palleronia</taxon>
    </lineage>
</organism>
<dbReference type="GO" id="GO:0016740">
    <property type="term" value="F:transferase activity"/>
    <property type="evidence" value="ECO:0007669"/>
    <property type="project" value="UniProtKB-KW"/>
</dbReference>
<dbReference type="OrthoDB" id="9809725at2"/>
<sequence>MDKADPIAQFVDLFSRHPSEALIANLTTRVERLDLPGLSVPMTINDGGLPGNCYICNPITGYTEYAVEETRNFVSHPLLRHGLTSMIRGAAPLVRATRLDRAVQVNNWLFSTNPAPRIDRRTAADLRDCLLARFPDHAVIMRSLNTLTDADALKALSAEGFVLVPARQVYLFDGRIPSKLRRDVKNDRGMLQRTSYVHVGNDAIGAQDYERCAVLYRLLYLEKYPSLNPQYLPDFIAEMHRRALIELEGFRDEDGTLIAFGARFQIGATLTQPLLGYDTGRPQKDGLYRMVTALAQRAAQDRCLLFNQSAGAAGFKRQRGAVPAIEYNAVYMRHLPTAQRVALRGVAGLLAGIGVPLLRRFEL</sequence>
<comment type="caution">
    <text evidence="1">The sequence shown here is derived from an EMBL/GenBank/DDBJ whole genome shotgun (WGS) entry which is preliminary data.</text>
</comment>
<accession>A0A547PNU7</accession>
<protein>
    <submittedName>
        <fullName evidence="1">GNAT family N-acetyltransferase</fullName>
    </submittedName>
</protein>
<proteinExistence type="predicted"/>
<evidence type="ECO:0000313" key="1">
    <source>
        <dbReference type="EMBL" id="TRD15795.1"/>
    </source>
</evidence>
<dbReference type="RefSeq" id="WP_142835646.1">
    <property type="nucleotide sequence ID" value="NZ_VFSV01000034.1"/>
</dbReference>
<dbReference type="AlphaFoldDB" id="A0A547PNU7"/>
<keyword evidence="1" id="KW-0808">Transferase</keyword>
<reference evidence="1 2" key="1">
    <citation type="submission" date="2019-06" db="EMBL/GenBank/DDBJ databases">
        <title>Paenimaribius caenipelagi gen. nov., sp. nov., isolated from a tidal flat.</title>
        <authorList>
            <person name="Yoon J.-H."/>
        </authorList>
    </citation>
    <scope>NUCLEOTIDE SEQUENCE [LARGE SCALE GENOMIC DNA]</scope>
    <source>
        <strain evidence="1 2">JBTF-M29</strain>
    </source>
</reference>
<name>A0A547PNU7_9RHOB</name>